<dbReference type="SMART" id="SM00320">
    <property type="entry name" value="WD40"/>
    <property type="match status" value="6"/>
</dbReference>
<dbReference type="PANTHER" id="PTHR19865">
    <property type="entry name" value="U3 SMALL NUCLEOLAR RNA INTERACTING PROTEIN 2"/>
    <property type="match status" value="1"/>
</dbReference>
<dbReference type="GO" id="GO:0034511">
    <property type="term" value="F:U3 snoRNA binding"/>
    <property type="evidence" value="ECO:0007669"/>
    <property type="project" value="InterPro"/>
</dbReference>
<dbReference type="Pfam" id="PF00400">
    <property type="entry name" value="WD40"/>
    <property type="match status" value="5"/>
</dbReference>
<evidence type="ECO:0000313" key="9">
    <source>
        <dbReference type="EMBL" id="SSX20095.1"/>
    </source>
</evidence>
<protein>
    <submittedName>
        <fullName evidence="9">CSON000478 protein</fullName>
    </submittedName>
</protein>
<evidence type="ECO:0000256" key="7">
    <source>
        <dbReference type="SAM" id="MobiDB-lite"/>
    </source>
</evidence>
<dbReference type="PROSITE" id="PS50294">
    <property type="entry name" value="WD_REPEATS_REGION"/>
    <property type="match status" value="3"/>
</dbReference>
<dbReference type="InterPro" id="IPR039241">
    <property type="entry name" value="Rrp9-like"/>
</dbReference>
<keyword evidence="6" id="KW-0175">Coiled coil</keyword>
<feature type="region of interest" description="Disordered" evidence="7">
    <location>
        <begin position="1"/>
        <end position="72"/>
    </location>
</feature>
<dbReference type="EMBL" id="UFQS01000107">
    <property type="protein sequence ID" value="SSW99715.1"/>
    <property type="molecule type" value="Genomic_DNA"/>
</dbReference>
<evidence type="ECO:0000313" key="8">
    <source>
        <dbReference type="EMBL" id="SSW99715.1"/>
    </source>
</evidence>
<dbReference type="SUPFAM" id="SSF50978">
    <property type="entry name" value="WD40 repeat-like"/>
    <property type="match status" value="1"/>
</dbReference>
<dbReference type="GO" id="GO:0032040">
    <property type="term" value="C:small-subunit processome"/>
    <property type="evidence" value="ECO:0007669"/>
    <property type="project" value="TreeGrafter"/>
</dbReference>
<dbReference type="PROSITE" id="PS50082">
    <property type="entry name" value="WD_REPEATS_2"/>
    <property type="match status" value="4"/>
</dbReference>
<evidence type="ECO:0000256" key="6">
    <source>
        <dbReference type="SAM" id="Coils"/>
    </source>
</evidence>
<dbReference type="VEuPathDB" id="VectorBase:CSON000478"/>
<dbReference type="PANTHER" id="PTHR19865:SF0">
    <property type="entry name" value="U3 SMALL NUCLEOLAR RNA-INTERACTING PROTEIN 2"/>
    <property type="match status" value="1"/>
</dbReference>
<dbReference type="InterPro" id="IPR036322">
    <property type="entry name" value="WD40_repeat_dom_sf"/>
</dbReference>
<dbReference type="EMBL" id="UFQT01000107">
    <property type="protein sequence ID" value="SSX20095.1"/>
    <property type="molecule type" value="Genomic_DNA"/>
</dbReference>
<keyword evidence="3" id="KW-0677">Repeat</keyword>
<dbReference type="InterPro" id="IPR015943">
    <property type="entry name" value="WD40/YVTN_repeat-like_dom_sf"/>
</dbReference>
<comment type="subcellular location">
    <subcellularLocation>
        <location evidence="1">Nucleus</location>
    </subcellularLocation>
</comment>
<sequence length="468" mass="53072">MVAQGMFQRGKSKISHKRYRDDSKKKLKKQKLKVNDGQDDEIESDVEIHSSEEFEIPSSRQDFHVSDDDDVETPAQKKVRLAKQYLTELAEIERAKLDESEQEQDLDAKINQRLAEEHLEELGKLRQSVAHKYSGYNEGSIVTIKHRFQKSPFTCFCFSSDEKSFFTGCKNNIVLKWNLDNCKQLAKIDLCLMNKEAKGRRFARCMATSSDSKFLAIGDGSNEIQIFCPNTCSHLGTLKGHRAIINALVFRKGSHQLYSASADRSVRIWSMDDMAFIEALFGHQTSVTGIDAHIRERAITSGGSDRSIRIWKIIEESQLVYTGGHEGSIENVKLINEETFLSSGDDGMLCVWNVNKKKPLASVKLAHGVSARGHPNWISSITTLLNADLIATGSCDGYLRLWRLENNFTRISEMFKIPIQGFINDLRFIHNGNKIVACVGQEHWLGRWWTQKDAKNCLLIIPLVKSVD</sequence>
<organism evidence="9">
    <name type="scientific">Culicoides sonorensis</name>
    <name type="common">Biting midge</name>
    <dbReference type="NCBI Taxonomy" id="179676"/>
    <lineage>
        <taxon>Eukaryota</taxon>
        <taxon>Metazoa</taxon>
        <taxon>Ecdysozoa</taxon>
        <taxon>Arthropoda</taxon>
        <taxon>Hexapoda</taxon>
        <taxon>Insecta</taxon>
        <taxon>Pterygota</taxon>
        <taxon>Neoptera</taxon>
        <taxon>Endopterygota</taxon>
        <taxon>Diptera</taxon>
        <taxon>Nematocera</taxon>
        <taxon>Chironomoidea</taxon>
        <taxon>Ceratopogonidae</taxon>
        <taxon>Ceratopogoninae</taxon>
        <taxon>Culicoides</taxon>
        <taxon>Monoculicoides</taxon>
    </lineage>
</organism>
<evidence type="ECO:0000256" key="2">
    <source>
        <dbReference type="ARBA" id="ARBA00022574"/>
    </source>
</evidence>
<name>A0A336LQL7_CULSO</name>
<evidence type="ECO:0000256" key="1">
    <source>
        <dbReference type="ARBA" id="ARBA00004123"/>
    </source>
</evidence>
<dbReference type="Gene3D" id="2.130.10.10">
    <property type="entry name" value="YVTN repeat-like/Quinoprotein amine dehydrogenase"/>
    <property type="match status" value="1"/>
</dbReference>
<feature type="repeat" description="WD" evidence="5">
    <location>
        <begin position="371"/>
        <end position="412"/>
    </location>
</feature>
<gene>
    <name evidence="9" type="primary">CSON000478</name>
</gene>
<feature type="repeat" description="WD" evidence="5">
    <location>
        <begin position="238"/>
        <end position="279"/>
    </location>
</feature>
<dbReference type="InterPro" id="IPR001680">
    <property type="entry name" value="WD40_rpt"/>
</dbReference>
<evidence type="ECO:0000256" key="5">
    <source>
        <dbReference type="PROSITE-ProRule" id="PRU00221"/>
    </source>
</evidence>
<feature type="coiled-coil region" evidence="6">
    <location>
        <begin position="82"/>
        <end position="112"/>
    </location>
</feature>
<evidence type="ECO:0000256" key="4">
    <source>
        <dbReference type="ARBA" id="ARBA00023242"/>
    </source>
</evidence>
<dbReference type="InterPro" id="IPR020472">
    <property type="entry name" value="WD40_PAC1"/>
</dbReference>
<feature type="repeat" description="WD" evidence="5">
    <location>
        <begin position="322"/>
        <end position="362"/>
    </location>
</feature>
<evidence type="ECO:0000256" key="3">
    <source>
        <dbReference type="ARBA" id="ARBA00022737"/>
    </source>
</evidence>
<keyword evidence="2 5" id="KW-0853">WD repeat</keyword>
<dbReference type="PRINTS" id="PR00320">
    <property type="entry name" value="GPROTEINBRPT"/>
</dbReference>
<dbReference type="FunFam" id="2.130.10.10:FF:000509">
    <property type="entry name" value="U3 small nucleolar RNA-interacting protein"/>
    <property type="match status" value="1"/>
</dbReference>
<proteinExistence type="predicted"/>
<dbReference type="AlphaFoldDB" id="A0A336LQL7"/>
<feature type="repeat" description="WD" evidence="5">
    <location>
        <begin position="280"/>
        <end position="321"/>
    </location>
</feature>
<reference evidence="8" key="1">
    <citation type="submission" date="2018-04" db="EMBL/GenBank/DDBJ databases">
        <authorList>
            <person name="Go L.Y."/>
            <person name="Mitchell J.A."/>
        </authorList>
    </citation>
    <scope>NUCLEOTIDE SEQUENCE</scope>
    <source>
        <tissue evidence="8">Whole organism</tissue>
    </source>
</reference>
<accession>A0A336LQL7</accession>
<dbReference type="OMA" id="CSLRIWK"/>
<reference evidence="9" key="2">
    <citation type="submission" date="2018-07" db="EMBL/GenBank/DDBJ databases">
        <authorList>
            <person name="Quirk P.G."/>
            <person name="Krulwich T.A."/>
        </authorList>
    </citation>
    <scope>NUCLEOTIDE SEQUENCE</scope>
</reference>
<keyword evidence="4" id="KW-0539">Nucleus</keyword>